<evidence type="ECO:0008006" key="3">
    <source>
        <dbReference type="Google" id="ProtNLM"/>
    </source>
</evidence>
<name>A0A7Y6NL64_9BURK</name>
<comment type="caution">
    <text evidence="1">The sequence shown here is derived from an EMBL/GenBank/DDBJ whole genome shotgun (WGS) entry which is preliminary data.</text>
</comment>
<protein>
    <recommendedName>
        <fullName evidence="3">Beta-barrel assembly machine subunit BamE</fullName>
    </recommendedName>
</protein>
<reference evidence="1 2" key="1">
    <citation type="submission" date="2020-06" db="EMBL/GenBank/DDBJ databases">
        <title>Schlegella sp. ID0723 isolated from air conditioner.</title>
        <authorList>
            <person name="Kim D.Y."/>
            <person name="Kim D.-U."/>
        </authorList>
    </citation>
    <scope>NUCLEOTIDE SEQUENCE [LARGE SCALE GENOMIC DNA]</scope>
    <source>
        <strain evidence="1 2">ID0723</strain>
    </source>
</reference>
<organism evidence="1 2">
    <name type="scientific">Piscinibacter koreensis</name>
    <dbReference type="NCBI Taxonomy" id="2742824"/>
    <lineage>
        <taxon>Bacteria</taxon>
        <taxon>Pseudomonadati</taxon>
        <taxon>Pseudomonadota</taxon>
        <taxon>Betaproteobacteria</taxon>
        <taxon>Burkholderiales</taxon>
        <taxon>Sphaerotilaceae</taxon>
        <taxon>Piscinibacter</taxon>
    </lineage>
</organism>
<proteinExistence type="predicted"/>
<dbReference type="EMBL" id="JABWMJ010000002">
    <property type="protein sequence ID" value="NUZ05245.1"/>
    <property type="molecule type" value="Genomic_DNA"/>
</dbReference>
<keyword evidence="2" id="KW-1185">Reference proteome</keyword>
<evidence type="ECO:0000313" key="1">
    <source>
        <dbReference type="EMBL" id="NUZ05245.1"/>
    </source>
</evidence>
<sequence>MRTKTKAAAAAAARAATRAKEGTAKAGSARRLGVAAALAAAALASACGSLAPGALATGTPIAQARRALGGPTGEYALPGGGTRLEFARGVWGRRTDMLDFDAAGRLVASSQVLTEANFAAVRPGMTSDEVLMRIGHPAERFGVARPPSTIWNYRYFSGDCVWFQVGIDPAGRVIESNYAQDPACDPGGAHE</sequence>
<dbReference type="RefSeq" id="WP_176066947.1">
    <property type="nucleotide sequence ID" value="NZ_JABWMJ010000002.1"/>
</dbReference>
<gene>
    <name evidence="1" type="ORF">HQN59_05660</name>
</gene>
<dbReference type="Proteomes" id="UP000529637">
    <property type="component" value="Unassembled WGS sequence"/>
</dbReference>
<dbReference type="AlphaFoldDB" id="A0A7Y6NL64"/>
<evidence type="ECO:0000313" key="2">
    <source>
        <dbReference type="Proteomes" id="UP000529637"/>
    </source>
</evidence>
<accession>A0A7Y6NL64</accession>